<keyword evidence="8" id="KW-0472">Membrane</keyword>
<keyword evidence="16" id="KW-1185">Reference proteome</keyword>
<comment type="subcellular location">
    <subcellularLocation>
        <location evidence="1">Membrane</location>
        <topology evidence="1">Single-pass membrane protein</topology>
    </subcellularLocation>
</comment>
<feature type="coiled-coil region" evidence="13">
    <location>
        <begin position="385"/>
        <end position="475"/>
    </location>
</feature>
<feature type="domain" description="Protein kinase" evidence="14">
    <location>
        <begin position="62"/>
        <end position="356"/>
    </location>
</feature>
<comment type="caution">
    <text evidence="15">The sequence shown here is derived from an EMBL/GenBank/DDBJ whole genome shotgun (WGS) entry which is preliminary data.</text>
</comment>
<dbReference type="PANTHER" id="PTHR24104">
    <property type="entry name" value="E3 UBIQUITIN-PROTEIN LIGASE NHLRC1-RELATED"/>
    <property type="match status" value="1"/>
</dbReference>
<proteinExistence type="predicted"/>
<dbReference type="PROSITE" id="PS00107">
    <property type="entry name" value="PROTEIN_KINASE_ATP"/>
    <property type="match status" value="1"/>
</dbReference>
<evidence type="ECO:0000256" key="12">
    <source>
        <dbReference type="PROSITE-ProRule" id="PRU10141"/>
    </source>
</evidence>
<dbReference type="Pfam" id="PF07714">
    <property type="entry name" value="PK_Tyr_Ser-Thr"/>
    <property type="match status" value="1"/>
</dbReference>
<evidence type="ECO:0000256" key="10">
    <source>
        <dbReference type="PROSITE-ProRule" id="PRU00087"/>
    </source>
</evidence>
<keyword evidence="12" id="KW-0067">ATP-binding</keyword>
<dbReference type="InterPro" id="IPR008266">
    <property type="entry name" value="Tyr_kinase_AS"/>
</dbReference>
<evidence type="ECO:0000256" key="5">
    <source>
        <dbReference type="ARBA" id="ARBA00022771"/>
    </source>
</evidence>
<dbReference type="InterPro" id="IPR001298">
    <property type="entry name" value="Filamin/ABP280_rpt"/>
</dbReference>
<dbReference type="Gene3D" id="1.10.510.10">
    <property type="entry name" value="Transferase(Phosphotransferase) domain 1"/>
    <property type="match status" value="1"/>
</dbReference>
<dbReference type="SUPFAM" id="SSF81296">
    <property type="entry name" value="E set domains"/>
    <property type="match status" value="1"/>
</dbReference>
<dbReference type="PROSITE" id="PS50194">
    <property type="entry name" value="FILAMIN_REPEAT"/>
    <property type="match status" value="1"/>
</dbReference>
<dbReference type="CDD" id="cd05819">
    <property type="entry name" value="NHL"/>
    <property type="match status" value="1"/>
</dbReference>
<evidence type="ECO:0000256" key="4">
    <source>
        <dbReference type="ARBA" id="ARBA00022737"/>
    </source>
</evidence>
<dbReference type="GO" id="GO:0008270">
    <property type="term" value="F:zinc ion binding"/>
    <property type="evidence" value="ECO:0007669"/>
    <property type="project" value="UniProtKB-KW"/>
</dbReference>
<evidence type="ECO:0000256" key="6">
    <source>
        <dbReference type="ARBA" id="ARBA00022833"/>
    </source>
</evidence>
<evidence type="ECO:0000256" key="7">
    <source>
        <dbReference type="ARBA" id="ARBA00022989"/>
    </source>
</evidence>
<keyword evidence="6" id="KW-0862">Zinc</keyword>
<keyword evidence="9" id="KW-0675">Receptor</keyword>
<dbReference type="GO" id="GO:0005737">
    <property type="term" value="C:cytoplasm"/>
    <property type="evidence" value="ECO:0007669"/>
    <property type="project" value="UniProtKB-SubCell"/>
</dbReference>
<dbReference type="InterPro" id="IPR000719">
    <property type="entry name" value="Prot_kinase_dom"/>
</dbReference>
<keyword evidence="7" id="KW-1133">Transmembrane helix</keyword>
<evidence type="ECO:0000256" key="13">
    <source>
        <dbReference type="SAM" id="Coils"/>
    </source>
</evidence>
<dbReference type="InterPro" id="IPR001245">
    <property type="entry name" value="Ser-Thr/Tyr_kinase_cat_dom"/>
</dbReference>
<dbReference type="SUPFAM" id="SSF101898">
    <property type="entry name" value="NHL repeat"/>
    <property type="match status" value="1"/>
</dbReference>
<dbReference type="InterPro" id="IPR014756">
    <property type="entry name" value="Ig_E-set"/>
</dbReference>
<dbReference type="InterPro" id="IPR011009">
    <property type="entry name" value="Kinase-like_dom_sf"/>
</dbReference>
<dbReference type="PANTHER" id="PTHR24104:SF25">
    <property type="entry name" value="PROTEIN LIN-41"/>
    <property type="match status" value="1"/>
</dbReference>
<dbReference type="InterPro" id="IPR017868">
    <property type="entry name" value="Filamin/ABP280_repeat-like"/>
</dbReference>
<accession>A0AA35SSA0</accession>
<organism evidence="15 16">
    <name type="scientific">Geodia barretti</name>
    <name type="common">Barrett's horny sponge</name>
    <dbReference type="NCBI Taxonomy" id="519541"/>
    <lineage>
        <taxon>Eukaryota</taxon>
        <taxon>Metazoa</taxon>
        <taxon>Porifera</taxon>
        <taxon>Demospongiae</taxon>
        <taxon>Heteroscleromorpha</taxon>
        <taxon>Tetractinellida</taxon>
        <taxon>Astrophorina</taxon>
        <taxon>Geodiidae</taxon>
        <taxon>Geodia</taxon>
    </lineage>
</organism>
<dbReference type="SUPFAM" id="SSF56112">
    <property type="entry name" value="Protein kinase-like (PK-like)"/>
    <property type="match status" value="1"/>
</dbReference>
<evidence type="ECO:0000313" key="15">
    <source>
        <dbReference type="EMBL" id="CAI8034397.1"/>
    </source>
</evidence>
<dbReference type="GO" id="GO:0016020">
    <property type="term" value="C:membrane"/>
    <property type="evidence" value="ECO:0007669"/>
    <property type="project" value="UniProtKB-SubCell"/>
</dbReference>
<dbReference type="AlphaFoldDB" id="A0AA35SSA0"/>
<dbReference type="GO" id="GO:0061630">
    <property type="term" value="F:ubiquitin protein ligase activity"/>
    <property type="evidence" value="ECO:0007669"/>
    <property type="project" value="TreeGrafter"/>
</dbReference>
<dbReference type="Gene3D" id="2.60.40.10">
    <property type="entry name" value="Immunoglobulins"/>
    <property type="match status" value="1"/>
</dbReference>
<dbReference type="PROSITE" id="PS00109">
    <property type="entry name" value="PROTEIN_KINASE_TYR"/>
    <property type="match status" value="1"/>
</dbReference>
<gene>
    <name evidence="15" type="ORF">GBAR_LOCUS19375</name>
</gene>
<dbReference type="Gene3D" id="2.120.10.30">
    <property type="entry name" value="TolB, C-terminal domain"/>
    <property type="match status" value="3"/>
</dbReference>
<keyword evidence="13" id="KW-0175">Coiled coil</keyword>
<dbReference type="GO" id="GO:0004672">
    <property type="term" value="F:protein kinase activity"/>
    <property type="evidence" value="ECO:0007669"/>
    <property type="project" value="InterPro"/>
</dbReference>
<evidence type="ECO:0000256" key="8">
    <source>
        <dbReference type="ARBA" id="ARBA00023136"/>
    </source>
</evidence>
<dbReference type="EMBL" id="CASHTH010002730">
    <property type="protein sequence ID" value="CAI8034397.1"/>
    <property type="molecule type" value="Genomic_DNA"/>
</dbReference>
<dbReference type="SMART" id="SM00220">
    <property type="entry name" value="S_TKc"/>
    <property type="match status" value="1"/>
</dbReference>
<keyword evidence="2" id="KW-0812">Transmembrane</keyword>
<dbReference type="PROSITE" id="PS51125">
    <property type="entry name" value="NHL"/>
    <property type="match status" value="2"/>
</dbReference>
<dbReference type="Pfam" id="PF01436">
    <property type="entry name" value="NHL"/>
    <property type="match status" value="1"/>
</dbReference>
<evidence type="ECO:0000256" key="9">
    <source>
        <dbReference type="ARBA" id="ARBA00023170"/>
    </source>
</evidence>
<keyword evidence="5" id="KW-0863">Zinc-finger</keyword>
<dbReference type="GO" id="GO:0005524">
    <property type="term" value="F:ATP binding"/>
    <property type="evidence" value="ECO:0007669"/>
    <property type="project" value="UniProtKB-UniRule"/>
</dbReference>
<dbReference type="Gene3D" id="3.30.200.20">
    <property type="entry name" value="Phosphorylase Kinase, domain 1"/>
    <property type="match status" value="1"/>
</dbReference>
<reference evidence="15" key="1">
    <citation type="submission" date="2023-03" db="EMBL/GenBank/DDBJ databases">
        <authorList>
            <person name="Steffen K."/>
            <person name="Cardenas P."/>
        </authorList>
    </citation>
    <scope>NUCLEOTIDE SEQUENCE</scope>
</reference>
<name>A0AA35SSA0_GEOBA</name>
<evidence type="ECO:0000256" key="1">
    <source>
        <dbReference type="ARBA" id="ARBA00004167"/>
    </source>
</evidence>
<feature type="binding site" evidence="12">
    <location>
        <position position="88"/>
    </location>
    <ligand>
        <name>ATP</name>
        <dbReference type="ChEBI" id="CHEBI:30616"/>
    </ligand>
</feature>
<evidence type="ECO:0000256" key="3">
    <source>
        <dbReference type="ARBA" id="ARBA00022723"/>
    </source>
</evidence>
<dbReference type="Proteomes" id="UP001174909">
    <property type="component" value="Unassembled WGS sequence"/>
</dbReference>
<dbReference type="InterPro" id="IPR050952">
    <property type="entry name" value="TRIM-NHL_E3_ligases"/>
</dbReference>
<evidence type="ECO:0000259" key="14">
    <source>
        <dbReference type="PROSITE" id="PS50011"/>
    </source>
</evidence>
<feature type="repeat" description="NHL" evidence="11">
    <location>
        <begin position="731"/>
        <end position="774"/>
    </location>
</feature>
<feature type="repeat" description="Filamin" evidence="10">
    <location>
        <begin position="488"/>
        <end position="589"/>
    </location>
</feature>
<dbReference type="InterPro" id="IPR017441">
    <property type="entry name" value="Protein_kinase_ATP_BS"/>
</dbReference>
<dbReference type="GO" id="GO:0000209">
    <property type="term" value="P:protein polyubiquitination"/>
    <property type="evidence" value="ECO:0007669"/>
    <property type="project" value="TreeGrafter"/>
</dbReference>
<feature type="repeat" description="NHL" evidence="11">
    <location>
        <begin position="708"/>
        <end position="727"/>
    </location>
</feature>
<dbReference type="GO" id="GO:0043161">
    <property type="term" value="P:proteasome-mediated ubiquitin-dependent protein catabolic process"/>
    <property type="evidence" value="ECO:0007669"/>
    <property type="project" value="TreeGrafter"/>
</dbReference>
<keyword evidence="4" id="KW-0677">Repeat</keyword>
<keyword evidence="12" id="KW-0547">Nucleotide-binding</keyword>
<dbReference type="InterPro" id="IPR011042">
    <property type="entry name" value="6-blade_b-propeller_TolB-like"/>
</dbReference>
<dbReference type="Pfam" id="PF00630">
    <property type="entry name" value="Filamin"/>
    <property type="match status" value="1"/>
</dbReference>
<dbReference type="InterPro" id="IPR013783">
    <property type="entry name" value="Ig-like_fold"/>
</dbReference>
<dbReference type="InterPro" id="IPR001258">
    <property type="entry name" value="NHL_repeat"/>
</dbReference>
<evidence type="ECO:0000256" key="11">
    <source>
        <dbReference type="PROSITE-ProRule" id="PRU00504"/>
    </source>
</evidence>
<evidence type="ECO:0000256" key="2">
    <source>
        <dbReference type="ARBA" id="ARBA00022692"/>
    </source>
</evidence>
<sequence length="862" mass="96268">MKIAAQLQQGVTIQRIMDNVRDTISSGITREHLRETNIVVIMAEEFLRDHPRLRSFVLSDVQLTGTELGSGAYGKVEEIVVPLCAAAKTIHPFLQEAKASTEFVRECQLMSSLSHPNIVKFLGVAFFPGSRLPALVMERLLTSLHDLLDPDPDPSPLSNPTPVSMALKCSILHNVACGLAYLHGRLPPIIHRDLSARNVLLDFDMVGKITDLGVARTVPRLMVAATMTKGPGASVYMPPEASAPAASNTQMSKYDASIDVFSFGVVTIFTIGEKFPCDPLPHTYADEKTGLLQARTELQRRSNYMRYVNNQLRAFHQLYAKHPLILLIQQCLQNFPSKRPDIREVLCLLEQARGCFNQEECERNKLEVLQSIQSQPRDQNLACVLQDLKTVNADLQAYVQAKERELAQAHQQLILKEERLQISERERQDMDRELADVNHKLTQKEEELIGKQVQLTQTEAELTRAQEILKRQQQEMEEMMSPASYVSRVSGPGLISATVNKPTHLFVKLTQSSGRACTLQVDVTAQLDFVSQDRVAGKSSVRHKIDIPVVMKSPSQYEMSYTAQSRGQRKIHVHVNNIEIDGSPFTVTVYPDPSHLGRPVKIVTGLTKPFGIAFNNQQCMIVSELGGHQLTLFDTRGHKIMTFGTYGGNPEQMIYPTGVVTDRSDNVYVSSEHKLQKFNSSGVFIKGTGQMGKREGEFYDPCGATLYNNTLYVCDAHNHRIQVFDLDLNFVRSIGTYGNGSGQFDKPLDVKFDIAGNMYVADFGNERLQVMDADGNFISAFGQEGEGKLRGPSAVHIADMYVYVSDWRGDCINVYETSGNFITSFGKHGEKEGDFRAPYCITSCADGYIYVCDNGNYRVQIF</sequence>
<protein>
    <submittedName>
        <fullName evidence="15">E3 ubiquitin-protein ligase TRIM71</fullName>
    </submittedName>
</protein>
<keyword evidence="3" id="KW-0479">Metal-binding</keyword>
<dbReference type="SMART" id="SM00557">
    <property type="entry name" value="IG_FLMN"/>
    <property type="match status" value="1"/>
</dbReference>
<evidence type="ECO:0000313" key="16">
    <source>
        <dbReference type="Proteomes" id="UP001174909"/>
    </source>
</evidence>
<dbReference type="PROSITE" id="PS50011">
    <property type="entry name" value="PROTEIN_KINASE_DOM"/>
    <property type="match status" value="1"/>
</dbReference>